<dbReference type="GO" id="GO:0005524">
    <property type="term" value="F:ATP binding"/>
    <property type="evidence" value="ECO:0007669"/>
    <property type="project" value="UniProtKB-KW"/>
</dbReference>
<dbReference type="InterPro" id="IPR004358">
    <property type="entry name" value="Sig_transdc_His_kin-like_C"/>
</dbReference>
<evidence type="ECO:0000256" key="14">
    <source>
        <dbReference type="SAM" id="Phobius"/>
    </source>
</evidence>
<evidence type="ECO:0000259" key="16">
    <source>
        <dbReference type="PROSITE" id="PS50885"/>
    </source>
</evidence>
<dbReference type="InterPro" id="IPR003594">
    <property type="entry name" value="HATPase_dom"/>
</dbReference>
<dbReference type="InterPro" id="IPR003660">
    <property type="entry name" value="HAMP_dom"/>
</dbReference>
<evidence type="ECO:0000256" key="6">
    <source>
        <dbReference type="ARBA" id="ARBA00022679"/>
    </source>
</evidence>
<dbReference type="GO" id="GO:0005886">
    <property type="term" value="C:plasma membrane"/>
    <property type="evidence" value="ECO:0007669"/>
    <property type="project" value="UniProtKB-SubCell"/>
</dbReference>
<keyword evidence="12" id="KW-0902">Two-component regulatory system</keyword>
<dbReference type="SMART" id="SM00388">
    <property type="entry name" value="HisKA"/>
    <property type="match status" value="1"/>
</dbReference>
<dbReference type="EC" id="2.7.13.3" evidence="3"/>
<comment type="catalytic activity">
    <reaction evidence="1">
        <text>ATP + protein L-histidine = ADP + protein N-phospho-L-histidine.</text>
        <dbReference type="EC" id="2.7.13.3"/>
    </reaction>
</comment>
<evidence type="ECO:0000256" key="10">
    <source>
        <dbReference type="ARBA" id="ARBA00022840"/>
    </source>
</evidence>
<name>A0A6N9Q628_9BACL</name>
<dbReference type="Pfam" id="PF00512">
    <property type="entry name" value="HisKA"/>
    <property type="match status" value="1"/>
</dbReference>
<keyword evidence="11 14" id="KW-1133">Transmembrane helix</keyword>
<dbReference type="AlphaFoldDB" id="A0A6N9Q628"/>
<dbReference type="SMART" id="SM00387">
    <property type="entry name" value="HATPase_c"/>
    <property type="match status" value="1"/>
</dbReference>
<evidence type="ECO:0000256" key="8">
    <source>
        <dbReference type="ARBA" id="ARBA00022741"/>
    </source>
</evidence>
<dbReference type="PRINTS" id="PR00344">
    <property type="entry name" value="BCTRLSENSOR"/>
</dbReference>
<feature type="transmembrane region" description="Helical" evidence="14">
    <location>
        <begin position="7"/>
        <end position="30"/>
    </location>
</feature>
<evidence type="ECO:0000256" key="5">
    <source>
        <dbReference type="ARBA" id="ARBA00022553"/>
    </source>
</evidence>
<dbReference type="PROSITE" id="PS50109">
    <property type="entry name" value="HIS_KIN"/>
    <property type="match status" value="1"/>
</dbReference>
<keyword evidence="10" id="KW-0067">ATP-binding</keyword>
<evidence type="ECO:0000256" key="3">
    <source>
        <dbReference type="ARBA" id="ARBA00012438"/>
    </source>
</evidence>
<dbReference type="Gene3D" id="6.10.340.10">
    <property type="match status" value="1"/>
</dbReference>
<dbReference type="CDD" id="cd00075">
    <property type="entry name" value="HATPase"/>
    <property type="match status" value="1"/>
</dbReference>
<protein>
    <recommendedName>
        <fullName evidence="3">histidine kinase</fullName>
        <ecNumber evidence="3">2.7.13.3</ecNumber>
    </recommendedName>
</protein>
<proteinExistence type="predicted"/>
<evidence type="ECO:0000256" key="13">
    <source>
        <dbReference type="ARBA" id="ARBA00023136"/>
    </source>
</evidence>
<comment type="subcellular location">
    <subcellularLocation>
        <location evidence="2">Cell membrane</location>
        <topology evidence="2">Multi-pass membrane protein</topology>
    </subcellularLocation>
</comment>
<dbReference type="FunFam" id="1.10.287.130:FF:000001">
    <property type="entry name" value="Two-component sensor histidine kinase"/>
    <property type="match status" value="1"/>
</dbReference>
<reference evidence="17 18" key="1">
    <citation type="submission" date="2019-01" db="EMBL/GenBank/DDBJ databases">
        <title>Chengkuizengella sp. nov., isolated from deep-sea sediment of East Pacific Ocean.</title>
        <authorList>
            <person name="Yang J."/>
            <person name="Lai Q."/>
            <person name="Shao Z."/>
        </authorList>
    </citation>
    <scope>NUCLEOTIDE SEQUENCE [LARGE SCALE GENOMIC DNA]</scope>
    <source>
        <strain evidence="17 18">YPA3-1-1</strain>
    </source>
</reference>
<dbReference type="Pfam" id="PF00672">
    <property type="entry name" value="HAMP"/>
    <property type="match status" value="1"/>
</dbReference>
<gene>
    <name evidence="17" type="ORF">ERL59_15165</name>
</gene>
<evidence type="ECO:0000313" key="18">
    <source>
        <dbReference type="Proteomes" id="UP000448943"/>
    </source>
</evidence>
<accession>A0A6N9Q628</accession>
<dbReference type="SUPFAM" id="SSF158472">
    <property type="entry name" value="HAMP domain-like"/>
    <property type="match status" value="1"/>
</dbReference>
<dbReference type="InterPro" id="IPR003661">
    <property type="entry name" value="HisK_dim/P_dom"/>
</dbReference>
<dbReference type="InterPro" id="IPR050398">
    <property type="entry name" value="HssS/ArlS-like"/>
</dbReference>
<keyword evidence="13 14" id="KW-0472">Membrane</keyword>
<dbReference type="SUPFAM" id="SSF47384">
    <property type="entry name" value="Homodimeric domain of signal transducing histidine kinase"/>
    <property type="match status" value="1"/>
</dbReference>
<feature type="transmembrane region" description="Helical" evidence="14">
    <location>
        <begin position="171"/>
        <end position="192"/>
    </location>
</feature>
<evidence type="ECO:0000256" key="2">
    <source>
        <dbReference type="ARBA" id="ARBA00004651"/>
    </source>
</evidence>
<keyword evidence="6" id="KW-0808">Transferase</keyword>
<evidence type="ECO:0000256" key="7">
    <source>
        <dbReference type="ARBA" id="ARBA00022692"/>
    </source>
</evidence>
<keyword evidence="9 17" id="KW-0418">Kinase</keyword>
<dbReference type="PROSITE" id="PS50885">
    <property type="entry name" value="HAMP"/>
    <property type="match status" value="1"/>
</dbReference>
<evidence type="ECO:0000256" key="12">
    <source>
        <dbReference type="ARBA" id="ARBA00023012"/>
    </source>
</evidence>
<dbReference type="InterPro" id="IPR036890">
    <property type="entry name" value="HATPase_C_sf"/>
</dbReference>
<evidence type="ECO:0000256" key="11">
    <source>
        <dbReference type="ARBA" id="ARBA00022989"/>
    </source>
</evidence>
<dbReference type="Gene3D" id="1.10.287.130">
    <property type="match status" value="1"/>
</dbReference>
<dbReference type="CDD" id="cd06225">
    <property type="entry name" value="HAMP"/>
    <property type="match status" value="1"/>
</dbReference>
<evidence type="ECO:0000313" key="17">
    <source>
        <dbReference type="EMBL" id="NBI30287.1"/>
    </source>
</evidence>
<keyword evidence="5" id="KW-0597">Phosphoprotein</keyword>
<dbReference type="GO" id="GO:0000155">
    <property type="term" value="F:phosphorelay sensor kinase activity"/>
    <property type="evidence" value="ECO:0007669"/>
    <property type="project" value="InterPro"/>
</dbReference>
<dbReference type="CDD" id="cd00082">
    <property type="entry name" value="HisKA"/>
    <property type="match status" value="1"/>
</dbReference>
<dbReference type="InterPro" id="IPR036097">
    <property type="entry name" value="HisK_dim/P_sf"/>
</dbReference>
<dbReference type="SMART" id="SM00304">
    <property type="entry name" value="HAMP"/>
    <property type="match status" value="1"/>
</dbReference>
<dbReference type="Gene3D" id="3.30.565.10">
    <property type="entry name" value="Histidine kinase-like ATPase, C-terminal domain"/>
    <property type="match status" value="1"/>
</dbReference>
<dbReference type="SUPFAM" id="SSF55874">
    <property type="entry name" value="ATPase domain of HSP90 chaperone/DNA topoisomerase II/histidine kinase"/>
    <property type="match status" value="1"/>
</dbReference>
<organism evidence="17 18">
    <name type="scientific">Chengkuizengella marina</name>
    <dbReference type="NCBI Taxonomy" id="2507566"/>
    <lineage>
        <taxon>Bacteria</taxon>
        <taxon>Bacillati</taxon>
        <taxon>Bacillota</taxon>
        <taxon>Bacilli</taxon>
        <taxon>Bacillales</taxon>
        <taxon>Paenibacillaceae</taxon>
        <taxon>Chengkuizengella</taxon>
    </lineage>
</organism>
<dbReference type="EMBL" id="SIJB01000030">
    <property type="protein sequence ID" value="NBI30287.1"/>
    <property type="molecule type" value="Genomic_DNA"/>
</dbReference>
<keyword evidence="18" id="KW-1185">Reference proteome</keyword>
<comment type="caution">
    <text evidence="17">The sequence shown here is derived from an EMBL/GenBank/DDBJ whole genome shotgun (WGS) entry which is preliminary data.</text>
</comment>
<dbReference type="Pfam" id="PF02518">
    <property type="entry name" value="HATPase_c"/>
    <property type="match status" value="1"/>
</dbReference>
<keyword evidence="7 14" id="KW-0812">Transmembrane</keyword>
<dbReference type="Proteomes" id="UP000448943">
    <property type="component" value="Unassembled WGS sequence"/>
</dbReference>
<dbReference type="InterPro" id="IPR005467">
    <property type="entry name" value="His_kinase_dom"/>
</dbReference>
<dbReference type="PANTHER" id="PTHR45528">
    <property type="entry name" value="SENSOR HISTIDINE KINASE CPXA"/>
    <property type="match status" value="1"/>
</dbReference>
<keyword evidence="8" id="KW-0547">Nucleotide-binding</keyword>
<evidence type="ECO:0000256" key="9">
    <source>
        <dbReference type="ARBA" id="ARBA00022777"/>
    </source>
</evidence>
<keyword evidence="4" id="KW-1003">Cell membrane</keyword>
<feature type="domain" description="Histidine kinase" evidence="15">
    <location>
        <begin position="262"/>
        <end position="487"/>
    </location>
</feature>
<evidence type="ECO:0000256" key="1">
    <source>
        <dbReference type="ARBA" id="ARBA00000085"/>
    </source>
</evidence>
<dbReference type="OrthoDB" id="9786919at2"/>
<dbReference type="PANTHER" id="PTHR45528:SF1">
    <property type="entry name" value="SENSOR HISTIDINE KINASE CPXA"/>
    <property type="match status" value="1"/>
</dbReference>
<dbReference type="RefSeq" id="WP_160647093.1">
    <property type="nucleotide sequence ID" value="NZ_SIJB01000030.1"/>
</dbReference>
<feature type="domain" description="HAMP" evidence="16">
    <location>
        <begin position="193"/>
        <end position="247"/>
    </location>
</feature>
<evidence type="ECO:0000256" key="4">
    <source>
        <dbReference type="ARBA" id="ARBA00022475"/>
    </source>
</evidence>
<sequence length="492" mass="55903">MSIRLRLTMWYTGILAVMIIVLGIVLYLVLATNLFNSEEDNLISQGDEVYNEMLINLERTFYLAPDGTPVIQYELPNLNFLTSSSYLLQVVNRKGVVEDKSFALFDNEIPLDEETFEAVKDGAQIIKTTKINNVSLLTLYKPIVQQNEVIGILLIATVIDDIYSYLNMFQWIYTISGVVLIGIAATIGLFMARKTLKPIENVILAANQIEKSTDLDNRILYEGPNDEIGRLIHTINGMLSRIQVIYAELEDAYRLQRRFVSDASHELRTPLTTIRGNIEFLEKMWQTNKDTHLSDGEKMKLTMESVVDISSEAERMSNLVNDLLSLARADAGYEMEKENIAIKPVLEQVIRKAQFLPKNVDFIVGDLEILNDNLVYGNNEYLQEMLFIFIENAFKYTEEGHVELEVKILENQVGIHISDTGIGMNKDDIPHIFQRFYRADVSRGTKPGTGLGLSIAKWIIDEHYGSVEVYTSLGSGTKFIIWIPLVQSYLDD</sequence>
<evidence type="ECO:0000259" key="15">
    <source>
        <dbReference type="PROSITE" id="PS50109"/>
    </source>
</evidence>
<dbReference type="FunFam" id="3.30.565.10:FF:000006">
    <property type="entry name" value="Sensor histidine kinase WalK"/>
    <property type="match status" value="1"/>
</dbReference>